<name>A0ABQ4ZAK0_9ASTR</name>
<dbReference type="Pfam" id="PF08284">
    <property type="entry name" value="RVP_2"/>
    <property type="match status" value="1"/>
</dbReference>
<keyword evidence="3" id="KW-0548">Nucleotidyltransferase</keyword>
<reference evidence="9" key="2">
    <citation type="submission" date="2022-01" db="EMBL/GenBank/DDBJ databases">
        <authorList>
            <person name="Yamashiro T."/>
            <person name="Shiraishi A."/>
            <person name="Satake H."/>
            <person name="Nakayama K."/>
        </authorList>
    </citation>
    <scope>NUCLEOTIDE SEQUENCE</scope>
</reference>
<keyword evidence="4" id="KW-0540">Nuclease</keyword>
<dbReference type="SUPFAM" id="SSF53098">
    <property type="entry name" value="Ribonuclease H-like"/>
    <property type="match status" value="1"/>
</dbReference>
<dbReference type="InterPro" id="IPR043502">
    <property type="entry name" value="DNA/RNA_pol_sf"/>
</dbReference>
<dbReference type="PANTHER" id="PTHR37984">
    <property type="entry name" value="PROTEIN CBG26694"/>
    <property type="match status" value="1"/>
</dbReference>
<dbReference type="InterPro" id="IPR041373">
    <property type="entry name" value="RT_RNaseH"/>
</dbReference>
<sequence>MPKYAKFLKGLLSNKTRLEEACTVTINERCSTVLLNKLPSKEKDSGSFTIPCDIGHLHINNALADLGASISLMPYMMYEKLGLGEPKPTRMSLELADRSIQYPRGIAENVLIKIDKFILPIDLVILDMREDSKIPIILGRPFLATARAMIDVFNKKITLRVGNEELLEDDQLDSFMVNNLEENVNLSDLESCGGCCLNYATLRQPFQRCMTAIFHDMVEDFMEVLMDGFSEKCHFMVKDGIVFGHKTFGKGIEVDKAKINVIAKLPYPSNVKGVRSFLGHAGFYRRFIKDFSMISKPMTQLLMKDAKFDFYEDCKKAFNKLKEKLTTAPIIISPDWNEPFELMCDASDFAVGAVLGQRIDRKFKPIYYASKTLNDSQAHYTTTEKELLAVVFSFDKFIPYLILSKTIVYTDHSALKYLFSKQDAKPRLIRWVLLLQGFNIEIKDKKGAENLAADHLSRLENPNIGELAKDEITDKFPDEHLMILKAKLNDKEPWYADYINYIVGKVVPPKWTSERRKRFFSQGRNYFWDEPFAFRLCPDNVMRRCVAGNKIFEILAHCHFGPTRGHHSAIITGRKVNEAGFFWPNIFKDAKDYVEAQALHTNDARVMVKFLKGLFARFGVPKALISDRGTHFYNSQLEKALLKYEVTHKISTAHHPHTNGQIEVTNRAIKRILERLVGYNPKDWSKKLNGALWAFRTCRILDIITQANG</sequence>
<keyword evidence="5" id="KW-0255">Endonuclease</keyword>
<evidence type="ECO:0000256" key="1">
    <source>
        <dbReference type="ARBA" id="ARBA00012493"/>
    </source>
</evidence>
<evidence type="ECO:0000256" key="4">
    <source>
        <dbReference type="ARBA" id="ARBA00022722"/>
    </source>
</evidence>
<gene>
    <name evidence="9" type="ORF">Tco_0769859</name>
</gene>
<dbReference type="EC" id="2.7.7.49" evidence="1"/>
<dbReference type="InterPro" id="IPR043128">
    <property type="entry name" value="Rev_trsase/Diguanyl_cyclase"/>
</dbReference>
<evidence type="ECO:0000256" key="7">
    <source>
        <dbReference type="ARBA" id="ARBA00022918"/>
    </source>
</evidence>
<dbReference type="Gene3D" id="2.40.70.10">
    <property type="entry name" value="Acid Proteases"/>
    <property type="match status" value="1"/>
</dbReference>
<dbReference type="Proteomes" id="UP001151760">
    <property type="component" value="Unassembled WGS sequence"/>
</dbReference>
<dbReference type="Gene3D" id="3.30.420.10">
    <property type="entry name" value="Ribonuclease H-like superfamily/Ribonuclease H"/>
    <property type="match status" value="1"/>
</dbReference>
<protein>
    <recommendedName>
        <fullName evidence="1">RNA-directed DNA polymerase</fullName>
        <ecNumber evidence="1">2.7.7.49</ecNumber>
    </recommendedName>
</protein>
<dbReference type="InterPro" id="IPR036397">
    <property type="entry name" value="RNaseH_sf"/>
</dbReference>
<evidence type="ECO:0000256" key="6">
    <source>
        <dbReference type="ARBA" id="ARBA00022801"/>
    </source>
</evidence>
<reference evidence="9" key="1">
    <citation type="journal article" date="2022" name="Int. J. Mol. Sci.">
        <title>Draft Genome of Tanacetum Coccineum: Genomic Comparison of Closely Related Tanacetum-Family Plants.</title>
        <authorList>
            <person name="Yamashiro T."/>
            <person name="Shiraishi A."/>
            <person name="Nakayama K."/>
            <person name="Satake H."/>
        </authorList>
    </citation>
    <scope>NUCLEOTIDE SEQUENCE</scope>
</reference>
<comment type="caution">
    <text evidence="9">The sequence shown here is derived from an EMBL/GenBank/DDBJ whole genome shotgun (WGS) entry which is preliminary data.</text>
</comment>
<keyword evidence="7 9" id="KW-0695">RNA-directed DNA polymerase</keyword>
<dbReference type="Pfam" id="PF17917">
    <property type="entry name" value="RT_RNaseH"/>
    <property type="match status" value="1"/>
</dbReference>
<evidence type="ECO:0000256" key="3">
    <source>
        <dbReference type="ARBA" id="ARBA00022695"/>
    </source>
</evidence>
<dbReference type="PROSITE" id="PS50994">
    <property type="entry name" value="INTEGRASE"/>
    <property type="match status" value="1"/>
</dbReference>
<dbReference type="Gene3D" id="3.30.70.270">
    <property type="match status" value="1"/>
</dbReference>
<keyword evidence="10" id="KW-1185">Reference proteome</keyword>
<evidence type="ECO:0000259" key="8">
    <source>
        <dbReference type="PROSITE" id="PS50994"/>
    </source>
</evidence>
<dbReference type="CDD" id="cd09274">
    <property type="entry name" value="RNase_HI_RT_Ty3"/>
    <property type="match status" value="1"/>
</dbReference>
<evidence type="ECO:0000313" key="9">
    <source>
        <dbReference type="EMBL" id="GJS87223.1"/>
    </source>
</evidence>
<dbReference type="InterPro" id="IPR012337">
    <property type="entry name" value="RNaseH-like_sf"/>
</dbReference>
<dbReference type="CDD" id="cd00303">
    <property type="entry name" value="retropepsin_like"/>
    <property type="match status" value="1"/>
</dbReference>
<evidence type="ECO:0000313" key="10">
    <source>
        <dbReference type="Proteomes" id="UP001151760"/>
    </source>
</evidence>
<evidence type="ECO:0000256" key="5">
    <source>
        <dbReference type="ARBA" id="ARBA00022759"/>
    </source>
</evidence>
<dbReference type="GO" id="GO:0003964">
    <property type="term" value="F:RNA-directed DNA polymerase activity"/>
    <property type="evidence" value="ECO:0007669"/>
    <property type="project" value="UniProtKB-KW"/>
</dbReference>
<organism evidence="9 10">
    <name type="scientific">Tanacetum coccineum</name>
    <dbReference type="NCBI Taxonomy" id="301880"/>
    <lineage>
        <taxon>Eukaryota</taxon>
        <taxon>Viridiplantae</taxon>
        <taxon>Streptophyta</taxon>
        <taxon>Embryophyta</taxon>
        <taxon>Tracheophyta</taxon>
        <taxon>Spermatophyta</taxon>
        <taxon>Magnoliopsida</taxon>
        <taxon>eudicotyledons</taxon>
        <taxon>Gunneridae</taxon>
        <taxon>Pentapetalae</taxon>
        <taxon>asterids</taxon>
        <taxon>campanulids</taxon>
        <taxon>Asterales</taxon>
        <taxon>Asteraceae</taxon>
        <taxon>Asteroideae</taxon>
        <taxon>Anthemideae</taxon>
        <taxon>Anthemidinae</taxon>
        <taxon>Tanacetum</taxon>
    </lineage>
</organism>
<dbReference type="SUPFAM" id="SSF56672">
    <property type="entry name" value="DNA/RNA polymerases"/>
    <property type="match status" value="1"/>
</dbReference>
<dbReference type="InterPro" id="IPR050951">
    <property type="entry name" value="Retrovirus_Pol_polyprotein"/>
</dbReference>
<proteinExistence type="predicted"/>
<evidence type="ECO:0000256" key="2">
    <source>
        <dbReference type="ARBA" id="ARBA00022679"/>
    </source>
</evidence>
<dbReference type="EMBL" id="BQNB010011180">
    <property type="protein sequence ID" value="GJS87223.1"/>
    <property type="molecule type" value="Genomic_DNA"/>
</dbReference>
<dbReference type="InterPro" id="IPR001584">
    <property type="entry name" value="Integrase_cat-core"/>
</dbReference>
<keyword evidence="2" id="KW-0808">Transferase</keyword>
<keyword evidence="6" id="KW-0378">Hydrolase</keyword>
<dbReference type="InterPro" id="IPR021109">
    <property type="entry name" value="Peptidase_aspartic_dom_sf"/>
</dbReference>
<feature type="domain" description="Integrase catalytic" evidence="8">
    <location>
        <begin position="606"/>
        <end position="709"/>
    </location>
</feature>
<dbReference type="PANTHER" id="PTHR37984:SF5">
    <property type="entry name" value="PROTEIN NYNRIN-LIKE"/>
    <property type="match status" value="1"/>
</dbReference>
<accession>A0ABQ4ZAK0</accession>